<reference evidence="1" key="1">
    <citation type="submission" date="2021-02" db="EMBL/GenBank/DDBJ databases">
        <title>First Annotated Genome of the Yellow-green Alga Tribonema minus.</title>
        <authorList>
            <person name="Mahan K.M."/>
        </authorList>
    </citation>
    <scope>NUCLEOTIDE SEQUENCE</scope>
    <source>
        <strain evidence="1">UTEX B ZZ1240</strain>
    </source>
</reference>
<sequence length="204" mass="23179">MNLLYALCDFPWKLKNFDVKSFFKSLLELAASIMIAYKVLQVLRNSYVYAAGVGMKITKTAEDVASKATALRDEVDPLKQRLIEEMTSAGLEEYRCGNHIIKLETKRAKKNVGIKQELFTMDAHLHFLMEELEQHGSATLWRVEDVDEKIRDWSRVGGEEASTVVDAYSHYKSIMSLTAEPLKDAAEELTQWLAERLSGLSDDI</sequence>
<protein>
    <submittedName>
        <fullName evidence="1">Uncharacterized protein</fullName>
    </submittedName>
</protein>
<evidence type="ECO:0000313" key="1">
    <source>
        <dbReference type="EMBL" id="KAG5191302.1"/>
    </source>
</evidence>
<keyword evidence="2" id="KW-1185">Reference proteome</keyword>
<organism evidence="1 2">
    <name type="scientific">Tribonema minus</name>
    <dbReference type="NCBI Taxonomy" id="303371"/>
    <lineage>
        <taxon>Eukaryota</taxon>
        <taxon>Sar</taxon>
        <taxon>Stramenopiles</taxon>
        <taxon>Ochrophyta</taxon>
        <taxon>PX clade</taxon>
        <taxon>Xanthophyceae</taxon>
        <taxon>Tribonematales</taxon>
        <taxon>Tribonemataceae</taxon>
        <taxon>Tribonema</taxon>
    </lineage>
</organism>
<proteinExistence type="predicted"/>
<dbReference type="Proteomes" id="UP000664859">
    <property type="component" value="Unassembled WGS sequence"/>
</dbReference>
<dbReference type="AlphaFoldDB" id="A0A835ZFL6"/>
<evidence type="ECO:0000313" key="2">
    <source>
        <dbReference type="Proteomes" id="UP000664859"/>
    </source>
</evidence>
<name>A0A835ZFL6_9STRA</name>
<gene>
    <name evidence="1" type="ORF">JKP88DRAFT_285306</name>
</gene>
<comment type="caution">
    <text evidence="1">The sequence shown here is derived from an EMBL/GenBank/DDBJ whole genome shotgun (WGS) entry which is preliminary data.</text>
</comment>
<dbReference type="EMBL" id="JAFCMP010000021">
    <property type="protein sequence ID" value="KAG5191302.1"/>
    <property type="molecule type" value="Genomic_DNA"/>
</dbReference>
<accession>A0A835ZFL6</accession>